<feature type="domain" description="HTH cro/C1-type" evidence="1">
    <location>
        <begin position="28"/>
        <end position="72"/>
    </location>
</feature>
<name>A0A2W4JKP2_9PSEU</name>
<comment type="caution">
    <text evidence="2">The sequence shown here is derived from an EMBL/GenBank/DDBJ whole genome shotgun (WGS) entry which is preliminary data.</text>
</comment>
<proteinExistence type="predicted"/>
<dbReference type="PROSITE" id="PS50943">
    <property type="entry name" value="HTH_CROC1"/>
    <property type="match status" value="1"/>
</dbReference>
<accession>A0A2W4JKP2</accession>
<sequence length="484" mass="54198">MAQDTGRWLYVAGSSDAPPDGSNAGDVIRWFRQERGLSQTEVAELLHTTQSRVSKIENGDILLKLDELREVSIPPEHFGVLPDCSADSVPDPRQISDLQGSEWESQQAWRVVRSELNAHRVTLSDLAADLYPGFARIPGTTILTRDDWTPGEPVELADIRLTWRPDDRMPIPAITGSIEQTAHVRPLTATGARYRRYSLALRDLARPRLLDNRFGYRLLDARWSAGKGVFEFGYTCYFDVLDVHEAVAHEFADAWLRAGRRRPSFADLTLRRHVADPFDLAARPVMPSINTLTIRRDPIDGHRIYLHRRDAKSVAAAGGMYHVIPAGMFQPAALAPAHQANDFSIWRNIQREYSEEFLGNPEHDENSVDPVDYLNSDPFKSFMAARDAGDFRVFVCALVVEPLTLWIEFLTVAVIEGAVFDRLFATMVARNDEGSAVGTAAGRPTVGIPFTSDSIQRLRDEPLSPIARACLTLAWEHRHRLLGA</sequence>
<protein>
    <submittedName>
        <fullName evidence="2">Transcriptional regulator</fullName>
    </submittedName>
</protein>
<evidence type="ECO:0000259" key="1">
    <source>
        <dbReference type="PROSITE" id="PS50943"/>
    </source>
</evidence>
<dbReference type="STRING" id="1111738.GCA_000427905_03229"/>
<dbReference type="SMART" id="SM00530">
    <property type="entry name" value="HTH_XRE"/>
    <property type="match status" value="1"/>
</dbReference>
<dbReference type="AlphaFoldDB" id="A0A2W4JKP2"/>
<evidence type="ECO:0000313" key="2">
    <source>
        <dbReference type="EMBL" id="PZM98748.1"/>
    </source>
</evidence>
<organism evidence="2">
    <name type="scientific">Thermocrispum agreste</name>
    <dbReference type="NCBI Taxonomy" id="37925"/>
    <lineage>
        <taxon>Bacteria</taxon>
        <taxon>Bacillati</taxon>
        <taxon>Actinomycetota</taxon>
        <taxon>Actinomycetes</taxon>
        <taxon>Pseudonocardiales</taxon>
        <taxon>Pseudonocardiaceae</taxon>
        <taxon>Thermocrispum</taxon>
    </lineage>
</organism>
<dbReference type="InterPro" id="IPR010982">
    <property type="entry name" value="Lambda_DNA-bd_dom_sf"/>
</dbReference>
<gene>
    <name evidence="2" type="ORF">DIU77_07230</name>
</gene>
<reference evidence="2" key="1">
    <citation type="submission" date="2018-05" db="EMBL/GenBank/DDBJ databases">
        <authorList>
            <person name="Lanie J.A."/>
            <person name="Ng W.-L."/>
            <person name="Kazmierczak K.M."/>
            <person name="Andrzejewski T.M."/>
            <person name="Davidsen T.M."/>
            <person name="Wayne K.J."/>
            <person name="Tettelin H."/>
            <person name="Glass J.I."/>
            <person name="Rusch D."/>
            <person name="Podicherti R."/>
            <person name="Tsui H.-C.T."/>
            <person name="Winkler M.E."/>
        </authorList>
    </citation>
    <scope>NUCLEOTIDE SEQUENCE</scope>
    <source>
        <strain evidence="2">ZC4RG45</strain>
    </source>
</reference>
<dbReference type="Gene3D" id="1.10.260.40">
    <property type="entry name" value="lambda repressor-like DNA-binding domains"/>
    <property type="match status" value="1"/>
</dbReference>
<dbReference type="GO" id="GO:0003677">
    <property type="term" value="F:DNA binding"/>
    <property type="evidence" value="ECO:0007669"/>
    <property type="project" value="InterPro"/>
</dbReference>
<dbReference type="Pfam" id="PF01381">
    <property type="entry name" value="HTH_3"/>
    <property type="match status" value="1"/>
</dbReference>
<dbReference type="SUPFAM" id="SSF47413">
    <property type="entry name" value="lambda repressor-like DNA-binding domains"/>
    <property type="match status" value="1"/>
</dbReference>
<dbReference type="CDD" id="cd00093">
    <property type="entry name" value="HTH_XRE"/>
    <property type="match status" value="1"/>
</dbReference>
<dbReference type="InterPro" id="IPR001387">
    <property type="entry name" value="Cro/C1-type_HTH"/>
</dbReference>
<dbReference type="EMBL" id="QGUI01000219">
    <property type="protein sequence ID" value="PZM98748.1"/>
    <property type="molecule type" value="Genomic_DNA"/>
</dbReference>